<dbReference type="Pfam" id="PF00011">
    <property type="entry name" value="HSP20"/>
    <property type="match status" value="1"/>
</dbReference>
<dbReference type="AlphaFoldDB" id="A0A814XZH4"/>
<evidence type="ECO:0000256" key="2">
    <source>
        <dbReference type="RuleBase" id="RU003616"/>
    </source>
</evidence>
<evidence type="ECO:0000313" key="4">
    <source>
        <dbReference type="EMBL" id="CAF1055177.1"/>
    </source>
</evidence>
<comment type="similarity">
    <text evidence="1 2">Belongs to the small heat shock protein (HSP20) family.</text>
</comment>
<dbReference type="GO" id="GO:0005737">
    <property type="term" value="C:cytoplasm"/>
    <property type="evidence" value="ECO:0007669"/>
    <property type="project" value="TreeGrafter"/>
</dbReference>
<dbReference type="GO" id="GO:0009408">
    <property type="term" value="P:response to heat"/>
    <property type="evidence" value="ECO:0007669"/>
    <property type="project" value="TreeGrafter"/>
</dbReference>
<dbReference type="GO" id="GO:0051082">
    <property type="term" value="F:unfolded protein binding"/>
    <property type="evidence" value="ECO:0007669"/>
    <property type="project" value="TreeGrafter"/>
</dbReference>
<reference evidence="5" key="1">
    <citation type="submission" date="2021-02" db="EMBL/GenBank/DDBJ databases">
        <authorList>
            <person name="Nowell W R."/>
        </authorList>
    </citation>
    <scope>NUCLEOTIDE SEQUENCE</scope>
</reference>
<evidence type="ECO:0000313" key="5">
    <source>
        <dbReference type="EMBL" id="CAF1222324.1"/>
    </source>
</evidence>
<dbReference type="InterPro" id="IPR002068">
    <property type="entry name" value="A-crystallin/Hsp20_dom"/>
</dbReference>
<proteinExistence type="inferred from homology"/>
<dbReference type="EMBL" id="CAJNOL010000863">
    <property type="protein sequence ID" value="CAF1222324.1"/>
    <property type="molecule type" value="Genomic_DNA"/>
</dbReference>
<evidence type="ECO:0000313" key="6">
    <source>
        <dbReference type="Proteomes" id="UP000663870"/>
    </source>
</evidence>
<dbReference type="Proteomes" id="UP000663870">
    <property type="component" value="Unassembled WGS sequence"/>
</dbReference>
<dbReference type="EMBL" id="CAJNOH010000487">
    <property type="protein sequence ID" value="CAF1055177.1"/>
    <property type="molecule type" value="Genomic_DNA"/>
</dbReference>
<evidence type="ECO:0000259" key="3">
    <source>
        <dbReference type="PROSITE" id="PS01031"/>
    </source>
</evidence>
<dbReference type="PANTHER" id="PTHR45640">
    <property type="entry name" value="HEAT SHOCK PROTEIN HSP-12.2-RELATED"/>
    <property type="match status" value="1"/>
</dbReference>
<dbReference type="GO" id="GO:0042026">
    <property type="term" value="P:protein refolding"/>
    <property type="evidence" value="ECO:0007669"/>
    <property type="project" value="TreeGrafter"/>
</dbReference>
<sequence length="216" mass="25108">MAFFPIDHYRGSTDPTDRYFGNQLHLFDPWCDVDTLSAESDKVPVSFRWVNRPRRFTRTSSLGDQNQHYKHSGQSEKFHVQLNVADFNPDSIKTHVEGQNVIVEAKQEDRQPNGDFHVRELRKTYELPEHANARHVVSFITPQHILVIEAPIRNPERERELAEVESSEQNLAQFGKHLDPQFDYGAFLGGPFKPHIIDNNEQQFDRSIRKQTEGSE</sequence>
<organism evidence="5 6">
    <name type="scientific">Rotaria sordida</name>
    <dbReference type="NCBI Taxonomy" id="392033"/>
    <lineage>
        <taxon>Eukaryota</taxon>
        <taxon>Metazoa</taxon>
        <taxon>Spiralia</taxon>
        <taxon>Gnathifera</taxon>
        <taxon>Rotifera</taxon>
        <taxon>Eurotatoria</taxon>
        <taxon>Bdelloidea</taxon>
        <taxon>Philodinida</taxon>
        <taxon>Philodinidae</taxon>
        <taxon>Rotaria</taxon>
    </lineage>
</organism>
<evidence type="ECO:0000256" key="1">
    <source>
        <dbReference type="PROSITE-ProRule" id="PRU00285"/>
    </source>
</evidence>
<dbReference type="InterPro" id="IPR008978">
    <property type="entry name" value="HSP20-like_chaperone"/>
</dbReference>
<keyword evidence="6" id="KW-1185">Reference proteome</keyword>
<gene>
    <name evidence="5" type="ORF">JXQ802_LOCUS25504</name>
    <name evidence="4" type="ORF">PYM288_LOCUS17353</name>
</gene>
<feature type="domain" description="SHSP" evidence="3">
    <location>
        <begin position="60"/>
        <end position="167"/>
    </location>
</feature>
<dbReference type="Gene3D" id="2.60.40.790">
    <property type="match status" value="1"/>
</dbReference>
<protein>
    <recommendedName>
        <fullName evidence="3">SHSP domain-containing protein</fullName>
    </recommendedName>
</protein>
<dbReference type="GO" id="GO:0005634">
    <property type="term" value="C:nucleus"/>
    <property type="evidence" value="ECO:0007669"/>
    <property type="project" value="TreeGrafter"/>
</dbReference>
<dbReference type="PROSITE" id="PS01031">
    <property type="entry name" value="SHSP"/>
    <property type="match status" value="1"/>
</dbReference>
<dbReference type="CDD" id="cd06526">
    <property type="entry name" value="metazoan_ACD"/>
    <property type="match status" value="1"/>
</dbReference>
<dbReference type="InterPro" id="IPR001436">
    <property type="entry name" value="Alpha-crystallin/sHSP_animal"/>
</dbReference>
<dbReference type="Proteomes" id="UP000663854">
    <property type="component" value="Unassembled WGS sequence"/>
</dbReference>
<dbReference type="SUPFAM" id="SSF49764">
    <property type="entry name" value="HSP20-like chaperones"/>
    <property type="match status" value="1"/>
</dbReference>
<name>A0A814XZH4_9BILA</name>
<accession>A0A814XZH4</accession>
<dbReference type="PANTHER" id="PTHR45640:SF26">
    <property type="entry name" value="RE23625P"/>
    <property type="match status" value="1"/>
</dbReference>
<comment type="caution">
    <text evidence="5">The sequence shown here is derived from an EMBL/GenBank/DDBJ whole genome shotgun (WGS) entry which is preliminary data.</text>
</comment>